<proteinExistence type="predicted"/>
<dbReference type="Proteomes" id="UP000249661">
    <property type="component" value="Unassembled WGS sequence"/>
</dbReference>
<evidence type="ECO:0000313" key="2">
    <source>
        <dbReference type="Proteomes" id="UP000249661"/>
    </source>
</evidence>
<accession>A0ACD1HIE9</accession>
<reference evidence="1" key="1">
    <citation type="submission" date="2018-02" db="EMBL/GenBank/DDBJ databases">
        <title>The genomes of Aspergillus section Nigri reveals drivers in fungal speciation.</title>
        <authorList>
            <consortium name="DOE Joint Genome Institute"/>
            <person name="Vesth T.C."/>
            <person name="Nybo J."/>
            <person name="Theobald S."/>
            <person name="Brandl J."/>
            <person name="Frisvad J.C."/>
            <person name="Nielsen K.F."/>
            <person name="Lyhne E.K."/>
            <person name="Kogle M.E."/>
            <person name="Kuo A."/>
            <person name="Riley R."/>
            <person name="Clum A."/>
            <person name="Nolan M."/>
            <person name="Lipzen A."/>
            <person name="Salamov A."/>
            <person name="Henrissat B."/>
            <person name="Wiebenga A."/>
            <person name="De vries R.P."/>
            <person name="Grigoriev I.V."/>
            <person name="Mortensen U.H."/>
            <person name="Andersen M.R."/>
            <person name="Baker S.E."/>
        </authorList>
    </citation>
    <scope>NUCLEOTIDE SEQUENCE</scope>
    <source>
        <strain evidence="1">CBS 121060</strain>
    </source>
</reference>
<sequence length="283" mass="29981">MTSGLLVSQLALYAPLTLPTLYLVFSHGRHGLLAWLYLLAFCVLRVTGAVMGLHNPHNTGAQIISSIGLSPLLLSIDGVLHEARIYCLSPNKRTEWTFMALIHVLVATGVAMVGAGAGGLLGDTPKPNDLSNIKVGMVLLEVAWGVLALWGLWTRCDGRGAPAGLIGREGWLLLTGTLLALPLVEISVIYILVAQITQRADLNPTTGSLAVRVVLGFLPELLAAIVLVFVGILTRGVGEVGAGAGDAGLGHAHGHERRHRHAHGHGRRRSGSKHGARLHSRSR</sequence>
<organism evidence="1 2">
    <name type="scientific">Aspergillus aculeatinus CBS 121060</name>
    <dbReference type="NCBI Taxonomy" id="1448322"/>
    <lineage>
        <taxon>Eukaryota</taxon>
        <taxon>Fungi</taxon>
        <taxon>Dikarya</taxon>
        <taxon>Ascomycota</taxon>
        <taxon>Pezizomycotina</taxon>
        <taxon>Eurotiomycetes</taxon>
        <taxon>Eurotiomycetidae</taxon>
        <taxon>Eurotiales</taxon>
        <taxon>Aspergillaceae</taxon>
        <taxon>Aspergillus</taxon>
        <taxon>Aspergillus subgen. Circumdati</taxon>
    </lineage>
</organism>
<dbReference type="EMBL" id="KZ824939">
    <property type="protein sequence ID" value="RAH73370.1"/>
    <property type="molecule type" value="Genomic_DNA"/>
</dbReference>
<gene>
    <name evidence="1" type="ORF">BO66DRAFT_220582</name>
</gene>
<evidence type="ECO:0000313" key="1">
    <source>
        <dbReference type="EMBL" id="RAH73370.1"/>
    </source>
</evidence>
<keyword evidence="2" id="KW-1185">Reference proteome</keyword>
<protein>
    <submittedName>
        <fullName evidence="1">Uncharacterized protein</fullName>
    </submittedName>
</protein>
<name>A0ACD1HIE9_9EURO</name>